<keyword evidence="3 13" id="KW-0235">DNA replication</keyword>
<evidence type="ECO:0000256" key="13">
    <source>
        <dbReference type="RuleBase" id="RU362085"/>
    </source>
</evidence>
<organism evidence="16 17">
    <name type="scientific">Thermogutta terrifontis</name>
    <dbReference type="NCBI Taxonomy" id="1331910"/>
    <lineage>
        <taxon>Bacteria</taxon>
        <taxon>Pseudomonadati</taxon>
        <taxon>Planctomycetota</taxon>
        <taxon>Planctomycetia</taxon>
        <taxon>Pirellulales</taxon>
        <taxon>Thermoguttaceae</taxon>
        <taxon>Thermogutta</taxon>
    </lineage>
</organism>
<keyword evidence="17" id="KW-1185">Reference proteome</keyword>
<protein>
    <recommendedName>
        <fullName evidence="12 13">Replicative DNA helicase</fullName>
        <ecNumber evidence="12 13">5.6.2.3</ecNumber>
    </recommendedName>
</protein>
<dbReference type="GO" id="GO:0006269">
    <property type="term" value="P:DNA replication, synthesis of primer"/>
    <property type="evidence" value="ECO:0007669"/>
    <property type="project" value="UniProtKB-UniRule"/>
</dbReference>
<dbReference type="GO" id="GO:0005524">
    <property type="term" value="F:ATP binding"/>
    <property type="evidence" value="ECO:0007669"/>
    <property type="project" value="UniProtKB-UniRule"/>
</dbReference>
<dbReference type="PANTHER" id="PTHR30153">
    <property type="entry name" value="REPLICATIVE DNA HELICASE DNAB"/>
    <property type="match status" value="1"/>
</dbReference>
<dbReference type="FunFam" id="1.10.860.10:FF:000001">
    <property type="entry name" value="Replicative DNA helicase"/>
    <property type="match status" value="1"/>
</dbReference>
<keyword evidence="2 13" id="KW-0639">Primosome</keyword>
<dbReference type="AlphaFoldDB" id="A0A286RJW7"/>
<evidence type="ECO:0000256" key="9">
    <source>
        <dbReference type="ARBA" id="ARBA00023235"/>
    </source>
</evidence>
<dbReference type="CDD" id="cd00984">
    <property type="entry name" value="DnaB_C"/>
    <property type="match status" value="1"/>
</dbReference>
<keyword evidence="5 13" id="KW-0378">Hydrolase</keyword>
<dbReference type="InterPro" id="IPR007692">
    <property type="entry name" value="DNA_helicase_DnaB"/>
</dbReference>
<dbReference type="GO" id="GO:0043139">
    <property type="term" value="F:5'-3' DNA helicase activity"/>
    <property type="evidence" value="ECO:0007669"/>
    <property type="project" value="UniProtKB-EC"/>
</dbReference>
<evidence type="ECO:0000259" key="15">
    <source>
        <dbReference type="PROSITE" id="PS51199"/>
    </source>
</evidence>
<dbReference type="PROSITE" id="PS51199">
    <property type="entry name" value="SF4_HELICASE"/>
    <property type="match status" value="1"/>
</dbReference>
<keyword evidence="6 13" id="KW-0347">Helicase</keyword>
<evidence type="ECO:0000256" key="6">
    <source>
        <dbReference type="ARBA" id="ARBA00022806"/>
    </source>
</evidence>
<keyword evidence="8 13" id="KW-0238">DNA-binding</keyword>
<evidence type="ECO:0000313" key="16">
    <source>
        <dbReference type="EMBL" id="ASV76234.1"/>
    </source>
</evidence>
<evidence type="ECO:0000256" key="10">
    <source>
        <dbReference type="ARBA" id="ARBA00044932"/>
    </source>
</evidence>
<evidence type="ECO:0000256" key="14">
    <source>
        <dbReference type="SAM" id="MobiDB-lite"/>
    </source>
</evidence>
<proteinExistence type="inferred from homology"/>
<evidence type="ECO:0000313" key="17">
    <source>
        <dbReference type="Proteomes" id="UP000215086"/>
    </source>
</evidence>
<evidence type="ECO:0000256" key="7">
    <source>
        <dbReference type="ARBA" id="ARBA00022840"/>
    </source>
</evidence>
<evidence type="ECO:0000256" key="11">
    <source>
        <dbReference type="ARBA" id="ARBA00048954"/>
    </source>
</evidence>
<dbReference type="InterPro" id="IPR007693">
    <property type="entry name" value="DNA_helicase_DnaB-like_N"/>
</dbReference>
<dbReference type="GO" id="GO:0003677">
    <property type="term" value="F:DNA binding"/>
    <property type="evidence" value="ECO:0007669"/>
    <property type="project" value="UniProtKB-UniRule"/>
</dbReference>
<dbReference type="EMBL" id="CP018477">
    <property type="protein sequence ID" value="ASV76234.1"/>
    <property type="molecule type" value="Genomic_DNA"/>
</dbReference>
<feature type="compositionally biased region" description="Basic and acidic residues" evidence="14">
    <location>
        <begin position="1"/>
        <end position="10"/>
    </location>
</feature>
<reference evidence="16 17" key="1">
    <citation type="journal article" name="Front. Microbiol.">
        <title>Sugar Metabolism of the First Thermophilic Planctomycete Thermogutta terrifontis: Comparative Genomic and Transcriptomic Approaches.</title>
        <authorList>
            <person name="Elcheninov A.G."/>
            <person name="Menzel P."/>
            <person name="Gudbergsdottir S.R."/>
            <person name="Slesarev A.I."/>
            <person name="Kadnikov V.V."/>
            <person name="Krogh A."/>
            <person name="Bonch-Osmolovskaya E.A."/>
            <person name="Peng X."/>
            <person name="Kublanov I.V."/>
        </authorList>
    </citation>
    <scope>NUCLEOTIDE SEQUENCE [LARGE SCALE GENOMIC DNA]</scope>
    <source>
        <strain evidence="16 17">R1</strain>
    </source>
</reference>
<dbReference type="Proteomes" id="UP000215086">
    <property type="component" value="Chromosome"/>
</dbReference>
<evidence type="ECO:0000256" key="3">
    <source>
        <dbReference type="ARBA" id="ARBA00022705"/>
    </source>
</evidence>
<evidence type="ECO:0000256" key="2">
    <source>
        <dbReference type="ARBA" id="ARBA00022515"/>
    </source>
</evidence>
<dbReference type="SUPFAM" id="SSF48024">
    <property type="entry name" value="N-terminal domain of DnaB helicase"/>
    <property type="match status" value="1"/>
</dbReference>
<evidence type="ECO:0000256" key="8">
    <source>
        <dbReference type="ARBA" id="ARBA00023125"/>
    </source>
</evidence>
<dbReference type="Gene3D" id="3.40.50.300">
    <property type="entry name" value="P-loop containing nucleotide triphosphate hydrolases"/>
    <property type="match status" value="1"/>
</dbReference>
<dbReference type="EC" id="5.6.2.3" evidence="12 13"/>
<keyword evidence="7 13" id="KW-0067">ATP-binding</keyword>
<dbReference type="InterPro" id="IPR007694">
    <property type="entry name" value="DNA_helicase_DnaB-like_C"/>
</dbReference>
<dbReference type="GO" id="GO:0016887">
    <property type="term" value="F:ATP hydrolysis activity"/>
    <property type="evidence" value="ECO:0007669"/>
    <property type="project" value="RHEA"/>
</dbReference>
<sequence>MATEASRQERGTQGPLGELAGRVPPHSVEAERAVLGSVLLDPRTLDDVATVLVPEDFYVDAHRRIYARLLEMHAANRTIDLMLLVEELRRHGEFETVGGAPYLAEIAQSVAVASHAVYYAEIVRNHAFLRALIQAGTDIVRDAFDLSLEPREILNRAEERILAVRDRRSTGDVVPVSDVLFEAFQMIDRRMQGEATGVPTGFTDLDKLTGGLHDSELIILAARPSMGKTALATNIAEHVSVDAGLTTLFVSLEMSRLELIQRMLCSRGKINGHKFRSGFLSAEDREKLVRAAGELSRGKLLIDDSPSRTVTEIAAVARRLKRREGLRLIVIDYLQLIEPDNPKDPRQEQVAKITRRLKTLARELKIPILCLAQLNRQTEVVKDNRPRLSHLRESGAIEQDADVVMFVHREEYYHTREEAQARGLCGLAEVIVAKQRNGPVGDVKLVWREEFTRFENAAPAEYSEVAYGDFAEDAPF</sequence>
<name>A0A286RJW7_9BACT</name>
<dbReference type="KEGG" id="ttf:THTE_3633"/>
<dbReference type="InterPro" id="IPR027417">
    <property type="entry name" value="P-loop_NTPase"/>
</dbReference>
<comment type="catalytic activity">
    <reaction evidence="11 13">
        <text>ATP + H2O = ADP + phosphate + H(+)</text>
        <dbReference type="Rhea" id="RHEA:13065"/>
        <dbReference type="ChEBI" id="CHEBI:15377"/>
        <dbReference type="ChEBI" id="CHEBI:15378"/>
        <dbReference type="ChEBI" id="CHEBI:30616"/>
        <dbReference type="ChEBI" id="CHEBI:43474"/>
        <dbReference type="ChEBI" id="CHEBI:456216"/>
        <dbReference type="EC" id="5.6.2.3"/>
    </reaction>
</comment>
<evidence type="ECO:0000256" key="12">
    <source>
        <dbReference type="NCBIfam" id="TIGR00665"/>
    </source>
</evidence>
<dbReference type="PANTHER" id="PTHR30153:SF2">
    <property type="entry name" value="REPLICATIVE DNA HELICASE"/>
    <property type="match status" value="1"/>
</dbReference>
<dbReference type="GO" id="GO:1990077">
    <property type="term" value="C:primosome complex"/>
    <property type="evidence" value="ECO:0007669"/>
    <property type="project" value="UniProtKB-UniRule"/>
</dbReference>
<feature type="region of interest" description="Disordered" evidence="14">
    <location>
        <begin position="1"/>
        <end position="23"/>
    </location>
</feature>
<dbReference type="Pfam" id="PF00772">
    <property type="entry name" value="DnaB"/>
    <property type="match status" value="1"/>
</dbReference>
<comment type="similarity">
    <text evidence="1 13">Belongs to the helicase family. DnaB subfamily.</text>
</comment>
<dbReference type="InterPro" id="IPR016136">
    <property type="entry name" value="DNA_helicase_N/primase_C"/>
</dbReference>
<keyword evidence="4 13" id="KW-0547">Nucleotide-binding</keyword>
<feature type="domain" description="SF4 helicase" evidence="15">
    <location>
        <begin position="191"/>
        <end position="461"/>
    </location>
</feature>
<accession>A0A286RJW7</accession>
<dbReference type="GO" id="GO:0005829">
    <property type="term" value="C:cytosol"/>
    <property type="evidence" value="ECO:0007669"/>
    <property type="project" value="TreeGrafter"/>
</dbReference>
<dbReference type="InterPro" id="IPR036185">
    <property type="entry name" value="DNA_heli_DnaB-like_N_sf"/>
</dbReference>
<comment type="function">
    <text evidence="10 13">The main replicative DNA helicase, it participates in initiation and elongation during chromosome replication. Travels ahead of the DNA replisome, separating dsDNA into templates for DNA synthesis. A processive ATP-dependent 5'-3' DNA helicase it has DNA-dependent ATPase activity.</text>
</comment>
<keyword evidence="9" id="KW-0413">Isomerase</keyword>
<dbReference type="SUPFAM" id="SSF52540">
    <property type="entry name" value="P-loop containing nucleoside triphosphate hydrolases"/>
    <property type="match status" value="1"/>
</dbReference>
<evidence type="ECO:0000256" key="1">
    <source>
        <dbReference type="ARBA" id="ARBA00008428"/>
    </source>
</evidence>
<dbReference type="NCBIfam" id="TIGR00665">
    <property type="entry name" value="DnaB"/>
    <property type="match status" value="1"/>
</dbReference>
<dbReference type="Pfam" id="PF03796">
    <property type="entry name" value="DnaB_C"/>
    <property type="match status" value="1"/>
</dbReference>
<gene>
    <name evidence="16" type="ORF">THTE_3633</name>
</gene>
<evidence type="ECO:0000256" key="5">
    <source>
        <dbReference type="ARBA" id="ARBA00022801"/>
    </source>
</evidence>
<dbReference type="OrthoDB" id="9773982at2"/>
<dbReference type="RefSeq" id="WP_095416066.1">
    <property type="nucleotide sequence ID" value="NZ_CP018477.1"/>
</dbReference>
<dbReference type="Gene3D" id="1.10.860.10">
    <property type="entry name" value="DNAb Helicase, Chain A"/>
    <property type="match status" value="1"/>
</dbReference>
<evidence type="ECO:0000256" key="4">
    <source>
        <dbReference type="ARBA" id="ARBA00022741"/>
    </source>
</evidence>